<keyword evidence="3" id="KW-1185">Reference proteome</keyword>
<feature type="transmembrane region" description="Helical" evidence="1">
    <location>
        <begin position="100"/>
        <end position="122"/>
    </location>
</feature>
<dbReference type="Proteomes" id="UP000245802">
    <property type="component" value="Chromosome"/>
</dbReference>
<organism evidence="2 3">
    <name type="scientific">Gemmata obscuriglobus</name>
    <dbReference type="NCBI Taxonomy" id="114"/>
    <lineage>
        <taxon>Bacteria</taxon>
        <taxon>Pseudomonadati</taxon>
        <taxon>Planctomycetota</taxon>
        <taxon>Planctomycetia</taxon>
        <taxon>Gemmatales</taxon>
        <taxon>Gemmataceae</taxon>
        <taxon>Gemmata</taxon>
    </lineage>
</organism>
<evidence type="ECO:0000313" key="3">
    <source>
        <dbReference type="Proteomes" id="UP000245802"/>
    </source>
</evidence>
<accession>A0A2Z3H852</accession>
<dbReference type="KEGG" id="gog:C1280_13280"/>
<name>A0A2Z3H852_9BACT</name>
<protein>
    <submittedName>
        <fullName evidence="2">Uncharacterized protein</fullName>
    </submittedName>
</protein>
<evidence type="ECO:0000313" key="2">
    <source>
        <dbReference type="EMBL" id="AWM37874.1"/>
    </source>
</evidence>
<proteinExistence type="predicted"/>
<feature type="transmembrane region" description="Helical" evidence="1">
    <location>
        <begin position="30"/>
        <end position="50"/>
    </location>
</feature>
<keyword evidence="1" id="KW-1133">Transmembrane helix</keyword>
<keyword evidence="1" id="KW-0472">Membrane</keyword>
<feature type="transmembrane region" description="Helical" evidence="1">
    <location>
        <begin position="57"/>
        <end position="80"/>
    </location>
</feature>
<gene>
    <name evidence="2" type="ORF">C1280_13280</name>
</gene>
<evidence type="ECO:0000256" key="1">
    <source>
        <dbReference type="SAM" id="Phobius"/>
    </source>
</evidence>
<sequence>MMQRCSSTLVRLRRASLVTMLEYVLQQLPYHAPLLAVYLIGFIISLVQLGRHPRPSVIVLVACGLLFLASVLALLAHGYLFSSVKDQNLGFEAFRRWQVVVAAVVSLLHVTGLSLLLVAAFVGRKGVVRDDAASLGSREPADGPGV</sequence>
<dbReference type="AlphaFoldDB" id="A0A2Z3H852"/>
<reference evidence="2 3" key="1">
    <citation type="submission" date="2018-01" db="EMBL/GenBank/DDBJ databases">
        <title>G. obscuriglobus.</title>
        <authorList>
            <person name="Franke J."/>
            <person name="Blomberg W."/>
            <person name="Selmecki A."/>
        </authorList>
    </citation>
    <scope>NUCLEOTIDE SEQUENCE [LARGE SCALE GENOMIC DNA]</scope>
    <source>
        <strain evidence="2 3">DSM 5831</strain>
    </source>
</reference>
<keyword evidence="1" id="KW-0812">Transmembrane</keyword>
<dbReference type="EMBL" id="CP025958">
    <property type="protein sequence ID" value="AWM37874.1"/>
    <property type="molecule type" value="Genomic_DNA"/>
</dbReference>